<evidence type="ECO:0000256" key="12">
    <source>
        <dbReference type="PIRSR" id="PIRSR606262-1"/>
    </source>
</evidence>
<feature type="binding site" evidence="14">
    <location>
        <position position="93"/>
    </location>
    <ligand>
        <name>Zn(2+)</name>
        <dbReference type="ChEBI" id="CHEBI:29105"/>
        <note>catalytic</note>
    </ligand>
</feature>
<evidence type="ECO:0000256" key="14">
    <source>
        <dbReference type="PIRSR" id="PIRSR606262-3"/>
    </source>
</evidence>
<gene>
    <name evidence="17" type="primary">cdd</name>
    <name evidence="17" type="ORF">D0433_11640</name>
</gene>
<comment type="cofactor">
    <cofactor evidence="1 14 15">
        <name>Zn(2+)</name>
        <dbReference type="ChEBI" id="CHEBI:29105"/>
    </cofactor>
</comment>
<dbReference type="InterPro" id="IPR016192">
    <property type="entry name" value="APOBEC/CMP_deaminase_Zn-bd"/>
</dbReference>
<dbReference type="InterPro" id="IPR016193">
    <property type="entry name" value="Cytidine_deaminase-like"/>
</dbReference>
<dbReference type="InterPro" id="IPR006262">
    <property type="entry name" value="Cyt_deam_tetra"/>
</dbReference>
<dbReference type="GO" id="GO:0072527">
    <property type="term" value="P:pyrimidine-containing compound metabolic process"/>
    <property type="evidence" value="ECO:0007669"/>
    <property type="project" value="UniProtKB-ARBA"/>
</dbReference>
<feature type="domain" description="CMP/dCMP-type deaminase" evidence="16">
    <location>
        <begin position="41"/>
        <end position="167"/>
    </location>
</feature>
<reference evidence="17 18" key="1">
    <citation type="journal article" date="2011" name="ISME J.">
        <title>Community ecology of hot spring cyanobacterial mats: predominant populations and their functional potential.</title>
        <authorList>
            <person name="Klatt C.G."/>
            <person name="Wood J.M."/>
            <person name="Rusch D.B."/>
            <person name="Bateson M.M."/>
            <person name="Hamamura N."/>
            <person name="Heidelberg J.F."/>
            <person name="Grossman A.R."/>
            <person name="Bhaya D."/>
            <person name="Cohan F.M."/>
            <person name="Kuhl M."/>
            <person name="Bryant D.A."/>
            <person name="Ward D.M."/>
        </authorList>
    </citation>
    <scope>NUCLEOTIDE SEQUENCE [LARGE SCALE GENOMIC DNA]</scope>
    <source>
        <strain evidence="17">OS</strain>
    </source>
</reference>
<dbReference type="PANTHER" id="PTHR11644">
    <property type="entry name" value="CYTIDINE DEAMINASE"/>
    <property type="match status" value="1"/>
</dbReference>
<dbReference type="InterPro" id="IPR050202">
    <property type="entry name" value="Cyt/Deoxycyt_deaminase"/>
</dbReference>
<evidence type="ECO:0000256" key="3">
    <source>
        <dbReference type="ARBA" id="ARBA00006576"/>
    </source>
</evidence>
<comment type="similarity">
    <text evidence="3 15">Belongs to the cytidine and deoxycytidylate deaminase family.</text>
</comment>
<dbReference type="GO" id="GO:0008270">
    <property type="term" value="F:zinc ion binding"/>
    <property type="evidence" value="ECO:0007669"/>
    <property type="project" value="UniProtKB-UniRule"/>
</dbReference>
<name>A0A395LXR6_9BACT</name>
<evidence type="ECO:0000256" key="15">
    <source>
        <dbReference type="RuleBase" id="RU364006"/>
    </source>
</evidence>
<comment type="caution">
    <text evidence="17">The sequence shown here is derived from an EMBL/GenBank/DDBJ whole genome shotgun (WGS) entry which is preliminary data.</text>
</comment>
<dbReference type="CDD" id="cd01283">
    <property type="entry name" value="cytidine_deaminase"/>
    <property type="match status" value="1"/>
</dbReference>
<dbReference type="EMBL" id="PHFL01000067">
    <property type="protein sequence ID" value="RFM23360.1"/>
    <property type="molecule type" value="Genomic_DNA"/>
</dbReference>
<dbReference type="GO" id="GO:0005829">
    <property type="term" value="C:cytosol"/>
    <property type="evidence" value="ECO:0007669"/>
    <property type="project" value="TreeGrafter"/>
</dbReference>
<dbReference type="EC" id="3.5.4.5" evidence="4 15"/>
<feature type="binding site" evidence="13">
    <location>
        <begin position="82"/>
        <end position="88"/>
    </location>
    <ligand>
        <name>substrate</name>
    </ligand>
</feature>
<comment type="catalytic activity">
    <reaction evidence="10 15">
        <text>2'-deoxycytidine + H2O + H(+) = 2'-deoxyuridine + NH4(+)</text>
        <dbReference type="Rhea" id="RHEA:13433"/>
        <dbReference type="ChEBI" id="CHEBI:15377"/>
        <dbReference type="ChEBI" id="CHEBI:15378"/>
        <dbReference type="ChEBI" id="CHEBI:15698"/>
        <dbReference type="ChEBI" id="CHEBI:16450"/>
        <dbReference type="ChEBI" id="CHEBI:28938"/>
        <dbReference type="EC" id="3.5.4.5"/>
    </reaction>
</comment>
<dbReference type="GO" id="GO:0042802">
    <property type="term" value="F:identical protein binding"/>
    <property type="evidence" value="ECO:0007669"/>
    <property type="project" value="UniProtKB-ARBA"/>
</dbReference>
<protein>
    <recommendedName>
        <fullName evidence="5 15">Cytidine deaminase</fullName>
        <ecNumber evidence="4 15">3.5.4.5</ecNumber>
    </recommendedName>
    <alternativeName>
        <fullName evidence="9 15">Cytidine aminohydrolase</fullName>
    </alternativeName>
</protein>
<dbReference type="GO" id="GO:0004126">
    <property type="term" value="F:cytidine deaminase activity"/>
    <property type="evidence" value="ECO:0007669"/>
    <property type="project" value="UniProtKB-UniRule"/>
</dbReference>
<feature type="binding site" evidence="14">
    <location>
        <position position="129"/>
    </location>
    <ligand>
        <name>Zn(2+)</name>
        <dbReference type="ChEBI" id="CHEBI:29105"/>
        <note>catalytic</note>
    </ligand>
</feature>
<evidence type="ECO:0000256" key="4">
    <source>
        <dbReference type="ARBA" id="ARBA00012783"/>
    </source>
</evidence>
<evidence type="ECO:0000256" key="5">
    <source>
        <dbReference type="ARBA" id="ARBA00018266"/>
    </source>
</evidence>
<sequence>MQLLLQQINITVFSLRHGLVLQKKSATFAVLFNLLTCFGMIDSLALLEHATAAMQRAIAPYSSFRVGAALQTSEGKIYTGHNIESSSYSLTICAERVALFKALSEGERTFEAMAIVASSGEFCPPCGACRQVLMDFAPHLVIYLSNQHGQIKTFRLAELLPEAFSSETLSKMISKSL</sequence>
<dbReference type="AlphaFoldDB" id="A0A395LXR6"/>
<keyword evidence="7 15" id="KW-0378">Hydrolase</keyword>
<evidence type="ECO:0000256" key="11">
    <source>
        <dbReference type="ARBA" id="ARBA00049558"/>
    </source>
</evidence>
<comment type="function">
    <text evidence="2 15">This enzyme scavenges exogenous and endogenous cytidine and 2'-deoxycytidine for UMP synthesis.</text>
</comment>
<dbReference type="SUPFAM" id="SSF53927">
    <property type="entry name" value="Cytidine deaminase-like"/>
    <property type="match status" value="1"/>
</dbReference>
<dbReference type="NCBIfam" id="TIGR01354">
    <property type="entry name" value="cyt_deam_tetra"/>
    <property type="match status" value="1"/>
</dbReference>
<feature type="binding site" evidence="14">
    <location>
        <position position="126"/>
    </location>
    <ligand>
        <name>Zn(2+)</name>
        <dbReference type="ChEBI" id="CHEBI:29105"/>
        <note>catalytic</note>
    </ligand>
</feature>
<dbReference type="FunFam" id="3.40.140.10:FF:000008">
    <property type="entry name" value="Cytidine deaminase"/>
    <property type="match status" value="1"/>
</dbReference>
<proteinExistence type="inferred from homology"/>
<evidence type="ECO:0000256" key="6">
    <source>
        <dbReference type="ARBA" id="ARBA00022723"/>
    </source>
</evidence>
<dbReference type="PROSITE" id="PS51747">
    <property type="entry name" value="CYT_DCMP_DEAMINASES_2"/>
    <property type="match status" value="1"/>
</dbReference>
<dbReference type="PANTHER" id="PTHR11644:SF2">
    <property type="entry name" value="CYTIDINE DEAMINASE"/>
    <property type="match status" value="1"/>
</dbReference>
<dbReference type="Gene3D" id="3.40.140.10">
    <property type="entry name" value="Cytidine Deaminase, domain 2"/>
    <property type="match status" value="1"/>
</dbReference>
<dbReference type="InterPro" id="IPR002125">
    <property type="entry name" value="CMP_dCMP_dom"/>
</dbReference>
<evidence type="ECO:0000256" key="13">
    <source>
        <dbReference type="PIRSR" id="PIRSR606262-2"/>
    </source>
</evidence>
<evidence type="ECO:0000256" key="2">
    <source>
        <dbReference type="ARBA" id="ARBA00003949"/>
    </source>
</evidence>
<dbReference type="GO" id="GO:0055086">
    <property type="term" value="P:nucleobase-containing small molecule metabolic process"/>
    <property type="evidence" value="ECO:0007669"/>
    <property type="project" value="UniProtKB-ARBA"/>
</dbReference>
<evidence type="ECO:0000256" key="1">
    <source>
        <dbReference type="ARBA" id="ARBA00001947"/>
    </source>
</evidence>
<dbReference type="Pfam" id="PF00383">
    <property type="entry name" value="dCMP_cyt_deam_1"/>
    <property type="match status" value="1"/>
</dbReference>
<evidence type="ECO:0000313" key="18">
    <source>
        <dbReference type="Proteomes" id="UP000266389"/>
    </source>
</evidence>
<evidence type="ECO:0000256" key="7">
    <source>
        <dbReference type="ARBA" id="ARBA00022801"/>
    </source>
</evidence>
<accession>A0A395LXR6</accession>
<dbReference type="NCBIfam" id="NF004064">
    <property type="entry name" value="PRK05578.1"/>
    <property type="match status" value="1"/>
</dbReference>
<dbReference type="Proteomes" id="UP000266389">
    <property type="component" value="Unassembled WGS sequence"/>
</dbReference>
<evidence type="ECO:0000259" key="16">
    <source>
        <dbReference type="PROSITE" id="PS51747"/>
    </source>
</evidence>
<comment type="catalytic activity">
    <reaction evidence="11 15">
        <text>cytidine + H2O + H(+) = uridine + NH4(+)</text>
        <dbReference type="Rhea" id="RHEA:16069"/>
        <dbReference type="ChEBI" id="CHEBI:15377"/>
        <dbReference type="ChEBI" id="CHEBI:15378"/>
        <dbReference type="ChEBI" id="CHEBI:16704"/>
        <dbReference type="ChEBI" id="CHEBI:17562"/>
        <dbReference type="ChEBI" id="CHEBI:28938"/>
        <dbReference type="EC" id="3.5.4.5"/>
    </reaction>
</comment>
<evidence type="ECO:0000256" key="9">
    <source>
        <dbReference type="ARBA" id="ARBA00032005"/>
    </source>
</evidence>
<dbReference type="PROSITE" id="PS00903">
    <property type="entry name" value="CYT_DCMP_DEAMINASES_1"/>
    <property type="match status" value="1"/>
</dbReference>
<feature type="active site" description="Proton donor" evidence="12">
    <location>
        <position position="95"/>
    </location>
</feature>
<evidence type="ECO:0000256" key="10">
    <source>
        <dbReference type="ARBA" id="ARBA00049252"/>
    </source>
</evidence>
<evidence type="ECO:0000256" key="8">
    <source>
        <dbReference type="ARBA" id="ARBA00022833"/>
    </source>
</evidence>
<evidence type="ECO:0000313" key="17">
    <source>
        <dbReference type="EMBL" id="RFM23360.1"/>
    </source>
</evidence>
<keyword evidence="8 14" id="KW-0862">Zinc</keyword>
<keyword evidence="6 14" id="KW-0479">Metal-binding</keyword>
<organism evidence="17 18">
    <name type="scientific">Candidatus Thermochlorobacter aerophilus</name>
    <dbReference type="NCBI Taxonomy" id="1868324"/>
    <lineage>
        <taxon>Bacteria</taxon>
        <taxon>Pseudomonadati</taxon>
        <taxon>Chlorobiota</taxon>
        <taxon>Chlorobiia</taxon>
        <taxon>Chlorobiales</taxon>
        <taxon>Candidatus Thermochlorobacteriaceae</taxon>
        <taxon>Candidatus Thermochlorobacter</taxon>
    </lineage>
</organism>